<dbReference type="Proteomes" id="UP000014978">
    <property type="component" value="Unassembled WGS sequence"/>
</dbReference>
<keyword evidence="1" id="KW-0472">Membrane</keyword>
<protein>
    <submittedName>
        <fullName evidence="2">Uncharacterized protein</fullName>
    </submittedName>
</protein>
<evidence type="ECO:0000313" key="2">
    <source>
        <dbReference type="EMBL" id="EPR80022.1"/>
    </source>
</evidence>
<evidence type="ECO:0000256" key="1">
    <source>
        <dbReference type="SAM" id="Phobius"/>
    </source>
</evidence>
<dbReference type="EMBL" id="ATCN01000037">
    <property type="protein sequence ID" value="EPR80022.1"/>
    <property type="molecule type" value="Genomic_DNA"/>
</dbReference>
<proteinExistence type="predicted"/>
<dbReference type="AlphaFoldDB" id="S7WE20"/>
<comment type="caution">
    <text evidence="2">The sequence shown here is derived from an EMBL/GenBank/DDBJ whole genome shotgun (WGS) entry which is preliminary data.</text>
</comment>
<keyword evidence="1" id="KW-1133">Transmembrane helix</keyword>
<name>S7WE20_SPRLO</name>
<evidence type="ECO:0000313" key="3">
    <source>
        <dbReference type="Proteomes" id="UP000014978"/>
    </source>
</evidence>
<dbReference type="VEuPathDB" id="MicrosporidiaDB:SLOPH_1026"/>
<gene>
    <name evidence="2" type="ORF">SLOPH_1026</name>
</gene>
<keyword evidence="1" id="KW-0812">Transmembrane</keyword>
<dbReference type="OrthoDB" id="2186201at2759"/>
<sequence length="159" mass="18497">MIMLFLTTVLCYYPVMYIRRYSNPYNIDYTSYNEDSTSKNILKKNILYNENNTLKNSLYNGTVKNKLSHSKNNKINNSNKIYNDDYNTDILIEDSDSYKAELNKDEAIKKGKGIIKNIMSSITITKVLVFMLMALIFIGLGYQIRKSEEHSNYVRLPTS</sequence>
<feature type="transmembrane region" description="Helical" evidence="1">
    <location>
        <begin position="118"/>
        <end position="142"/>
    </location>
</feature>
<keyword evidence="3" id="KW-1185">Reference proteome</keyword>
<dbReference type="InParanoid" id="S7WE20"/>
<accession>S7WE20</accession>
<organism evidence="2 3">
    <name type="scientific">Spraguea lophii (strain 42_110)</name>
    <name type="common">Microsporidian parasite</name>
    <dbReference type="NCBI Taxonomy" id="1358809"/>
    <lineage>
        <taxon>Eukaryota</taxon>
        <taxon>Fungi</taxon>
        <taxon>Fungi incertae sedis</taxon>
        <taxon>Microsporidia</taxon>
        <taxon>Spragueidae</taxon>
        <taxon>Spraguea</taxon>
    </lineage>
</organism>
<reference evidence="3" key="1">
    <citation type="journal article" date="2013" name="PLoS Genet.">
        <title>The genome of Spraguea lophii and the basis of host-microsporidian interactions.</title>
        <authorList>
            <person name="Campbell S.E."/>
            <person name="Williams T.A."/>
            <person name="Yousuf A."/>
            <person name="Soanes D.M."/>
            <person name="Paszkiewicz K.H."/>
            <person name="Williams B.A.P."/>
        </authorList>
    </citation>
    <scope>NUCLEOTIDE SEQUENCE [LARGE SCALE GENOMIC DNA]</scope>
    <source>
        <strain evidence="3">42_110</strain>
    </source>
</reference>
<dbReference type="HOGENOM" id="CLU_1661936_0_0_1"/>